<protein>
    <submittedName>
        <fullName evidence="2">Uncharacterized protein</fullName>
    </submittedName>
</protein>
<keyword evidence="1" id="KW-1133">Transmembrane helix</keyword>
<feature type="transmembrane region" description="Helical" evidence="1">
    <location>
        <begin position="45"/>
        <end position="64"/>
    </location>
</feature>
<gene>
    <name evidence="2" type="ORF">ACFQND_02120</name>
</gene>
<evidence type="ECO:0000313" key="3">
    <source>
        <dbReference type="Proteomes" id="UP001596270"/>
    </source>
</evidence>
<dbReference type="Proteomes" id="UP001596270">
    <property type="component" value="Unassembled WGS sequence"/>
</dbReference>
<evidence type="ECO:0000313" key="2">
    <source>
        <dbReference type="EMBL" id="MFC6280029.1"/>
    </source>
</evidence>
<accession>A0ABW1TRA1</accession>
<dbReference type="EMBL" id="JBHSRS010000004">
    <property type="protein sequence ID" value="MFC6280029.1"/>
    <property type="molecule type" value="Genomic_DNA"/>
</dbReference>
<keyword evidence="3" id="KW-1185">Reference proteome</keyword>
<feature type="transmembrane region" description="Helical" evidence="1">
    <location>
        <begin position="20"/>
        <end position="39"/>
    </location>
</feature>
<evidence type="ECO:0000256" key="1">
    <source>
        <dbReference type="SAM" id="Phobius"/>
    </source>
</evidence>
<comment type="caution">
    <text evidence="2">The sequence shown here is derived from an EMBL/GenBank/DDBJ whole genome shotgun (WGS) entry which is preliminary data.</text>
</comment>
<keyword evidence="1" id="KW-0812">Transmembrane</keyword>
<dbReference type="RefSeq" id="WP_371437993.1">
    <property type="nucleotide sequence ID" value="NZ_JBHSRS010000004.1"/>
</dbReference>
<organism evidence="2 3">
    <name type="scientific">Polaromonas aquatica</name>
    <dbReference type="NCBI Taxonomy" id="332657"/>
    <lineage>
        <taxon>Bacteria</taxon>
        <taxon>Pseudomonadati</taxon>
        <taxon>Pseudomonadota</taxon>
        <taxon>Betaproteobacteria</taxon>
        <taxon>Burkholderiales</taxon>
        <taxon>Comamonadaceae</taxon>
        <taxon>Polaromonas</taxon>
    </lineage>
</organism>
<name>A0ABW1TRA1_9BURK</name>
<keyword evidence="1" id="KW-0472">Membrane</keyword>
<proteinExistence type="predicted"/>
<reference evidence="3" key="1">
    <citation type="journal article" date="2019" name="Int. J. Syst. Evol. Microbiol.">
        <title>The Global Catalogue of Microorganisms (GCM) 10K type strain sequencing project: providing services to taxonomists for standard genome sequencing and annotation.</title>
        <authorList>
            <consortium name="The Broad Institute Genomics Platform"/>
            <consortium name="The Broad Institute Genome Sequencing Center for Infectious Disease"/>
            <person name="Wu L."/>
            <person name="Ma J."/>
        </authorList>
    </citation>
    <scope>NUCLEOTIDE SEQUENCE [LARGE SCALE GENOMIC DNA]</scope>
    <source>
        <strain evidence="3">CCUG 39402</strain>
    </source>
</reference>
<sequence length="98" mass="11161">MSPREAWVETQLLHSFMRHARPTLHAAGPLIVIVVAMLYRHVETLGLALRAAAALAVTVLRYGILHVYRRRLADADGTVLRLFMARYAWAWPLRHHLG</sequence>